<keyword evidence="15" id="KW-1185">Reference proteome</keyword>
<evidence type="ECO:0000313" key="14">
    <source>
        <dbReference type="EMBL" id="KAL3733771.1"/>
    </source>
</evidence>
<evidence type="ECO:0000313" key="13">
    <source>
        <dbReference type="EMBL" id="KAL3733769.1"/>
    </source>
</evidence>
<evidence type="ECO:0000256" key="4">
    <source>
        <dbReference type="ARBA" id="ARBA00022692"/>
    </source>
</evidence>
<evidence type="ECO:0000256" key="3">
    <source>
        <dbReference type="ARBA" id="ARBA00022475"/>
    </source>
</evidence>
<comment type="caution">
    <text evidence="13">The sequence shown here is derived from an EMBL/GenBank/DDBJ whole genome shotgun (WGS) entry which is preliminary data.</text>
</comment>
<feature type="transmembrane region" description="Helical" evidence="12">
    <location>
        <begin position="616"/>
        <end position="638"/>
    </location>
</feature>
<evidence type="ECO:0000256" key="10">
    <source>
        <dbReference type="SAM" id="Coils"/>
    </source>
</evidence>
<keyword evidence="5" id="KW-0256">Endoplasmic reticulum</keyword>
<evidence type="ECO:0000256" key="9">
    <source>
        <dbReference type="ARBA" id="ARBA00038080"/>
    </source>
</evidence>
<dbReference type="Proteomes" id="UP001634007">
    <property type="component" value="Unassembled WGS sequence"/>
</dbReference>
<evidence type="ECO:0000256" key="2">
    <source>
        <dbReference type="ARBA" id="ARBA00004389"/>
    </source>
</evidence>
<keyword evidence="6 12" id="KW-1133">Transmembrane helix</keyword>
<evidence type="ECO:0000313" key="15">
    <source>
        <dbReference type="Proteomes" id="UP001634007"/>
    </source>
</evidence>
<accession>A0ABD3K5W0</accession>
<comment type="subcellular location">
    <subcellularLocation>
        <location evidence="1">Cell membrane</location>
        <topology evidence="1">Single-pass membrane protein</topology>
    </subcellularLocation>
    <subcellularLocation>
        <location evidence="2">Endoplasmic reticulum membrane</location>
        <topology evidence="2">Single-pass membrane protein</topology>
    </subcellularLocation>
</comment>
<evidence type="ECO:0000256" key="1">
    <source>
        <dbReference type="ARBA" id="ARBA00004162"/>
    </source>
</evidence>
<feature type="region of interest" description="Disordered" evidence="11">
    <location>
        <begin position="407"/>
        <end position="442"/>
    </location>
</feature>
<feature type="region of interest" description="Disordered" evidence="11">
    <location>
        <begin position="565"/>
        <end position="597"/>
    </location>
</feature>
<reference evidence="13 15" key="1">
    <citation type="submission" date="2024-11" db="EMBL/GenBank/DDBJ databases">
        <title>Chromosome-level genome assembly of Eucalyptus globulus Labill. provides insights into its genome evolution.</title>
        <authorList>
            <person name="Li X."/>
        </authorList>
    </citation>
    <scope>NUCLEOTIDE SEQUENCE [LARGE SCALE GENOMIC DNA]</scope>
    <source>
        <strain evidence="13">CL2024</strain>
        <tissue evidence="13">Fresh tender leaves</tissue>
    </source>
</reference>
<protein>
    <recommendedName>
        <fullName evidence="16">Proton pump-interactor 1</fullName>
    </recommendedName>
</protein>
<evidence type="ECO:0000256" key="5">
    <source>
        <dbReference type="ARBA" id="ARBA00022824"/>
    </source>
</evidence>
<feature type="compositionally biased region" description="Basic and acidic residues" evidence="11">
    <location>
        <begin position="533"/>
        <end position="546"/>
    </location>
</feature>
<evidence type="ECO:0008006" key="16">
    <source>
        <dbReference type="Google" id="ProtNLM"/>
    </source>
</evidence>
<proteinExistence type="inferred from homology"/>
<name>A0ABD3K5W0_EUCGL</name>
<organism evidence="13 15">
    <name type="scientific">Eucalyptus globulus</name>
    <name type="common">Tasmanian blue gum</name>
    <dbReference type="NCBI Taxonomy" id="34317"/>
    <lineage>
        <taxon>Eukaryota</taxon>
        <taxon>Viridiplantae</taxon>
        <taxon>Streptophyta</taxon>
        <taxon>Embryophyta</taxon>
        <taxon>Tracheophyta</taxon>
        <taxon>Spermatophyta</taxon>
        <taxon>Magnoliopsida</taxon>
        <taxon>eudicotyledons</taxon>
        <taxon>Gunneridae</taxon>
        <taxon>Pentapetalae</taxon>
        <taxon>rosids</taxon>
        <taxon>malvids</taxon>
        <taxon>Myrtales</taxon>
        <taxon>Myrtaceae</taxon>
        <taxon>Myrtoideae</taxon>
        <taxon>Eucalypteae</taxon>
        <taxon>Eucalyptus</taxon>
    </lineage>
</organism>
<gene>
    <name evidence="13" type="ORF">ACJRO7_023176</name>
    <name evidence="14" type="ORF">ACJRO7_023178</name>
</gene>
<keyword evidence="3" id="KW-1003">Cell membrane</keyword>
<dbReference type="InterPro" id="IPR055282">
    <property type="entry name" value="PPI1-4"/>
</dbReference>
<sequence>MAIEVNGFEVAPPPVKALAEADRSLLIKNENGKLEQGLIPNADIKFGSHGDGLANSKANKVSDANLPKDAADEWPAPDKIHSFYIPKCRSHDDPQIKVKIDLADREIQRMNQARFQITDKLRAKRSQRSDIITQLKALGNENKQFNMIAEEKRKEMEPLHDALGKLRNGNNAGHGSGICSSEEELNELIQSLNYRIQHESIPLAEEKQLLRELKQLEGTREKVIANAALRADVQGKYGQREEIQDQVKHMGVGLDGVRKEQQTVKGKIKNLREELEGIENDIRSLQDELSATIEKRDKAYENLQDLRKRRDEANAPFYQSRAILNIARDLAAKKDVSALEELALNVAEKFFSLWNDSKSFRDDYLKRVLPSLDARLLSRDGRIRNANEKPLAVAEVTTAVSRKETTVKTEVTKETTAVSRKEKPVKTELKGPKEDFKPPPQDNVATVKNNRKEAVKKAVDSAATFELMGTKSKEDTEDFVVVTSEQKAPKVTEVDKEKLKEMKRQEQIEKQKQALERKKKLAEKNALKAAIKAQKETEKKLKDREKKEKKKVMTWNPDAEELAEEAAEAEKIGKAPDAPAPAKEKVQKKSAYRVKTRTKGVESVPKAILRRRRSQAYWMWAVPAAVLGALVALAYAYYSLP</sequence>
<feature type="region of interest" description="Disordered" evidence="11">
    <location>
        <begin position="533"/>
        <end position="553"/>
    </location>
</feature>
<dbReference type="EMBL" id="JBJKBG010000006">
    <property type="protein sequence ID" value="KAL3733769.1"/>
    <property type="molecule type" value="Genomic_DNA"/>
</dbReference>
<feature type="coiled-coil region" evidence="10">
    <location>
        <begin position="254"/>
        <end position="309"/>
    </location>
</feature>
<comment type="similarity">
    <text evidence="9">Belongs to the plant Proton pump-interactor protein family.</text>
</comment>
<evidence type="ECO:0000256" key="11">
    <source>
        <dbReference type="SAM" id="MobiDB-lite"/>
    </source>
</evidence>
<evidence type="ECO:0000256" key="12">
    <source>
        <dbReference type="SAM" id="Phobius"/>
    </source>
</evidence>
<dbReference type="PANTHER" id="PTHR32219:SF2">
    <property type="entry name" value="PROTON PUMP-INTERACTOR 1"/>
    <property type="match status" value="1"/>
</dbReference>
<evidence type="ECO:0000256" key="8">
    <source>
        <dbReference type="ARBA" id="ARBA00023136"/>
    </source>
</evidence>
<keyword evidence="8 12" id="KW-0472">Membrane</keyword>
<dbReference type="GO" id="GO:0005886">
    <property type="term" value="C:plasma membrane"/>
    <property type="evidence" value="ECO:0007669"/>
    <property type="project" value="UniProtKB-SubCell"/>
</dbReference>
<evidence type="ECO:0000256" key="6">
    <source>
        <dbReference type="ARBA" id="ARBA00022989"/>
    </source>
</evidence>
<dbReference type="PANTHER" id="PTHR32219">
    <property type="entry name" value="RNA-BINDING PROTEIN YLMH-RELATED"/>
    <property type="match status" value="1"/>
</dbReference>
<evidence type="ECO:0000256" key="7">
    <source>
        <dbReference type="ARBA" id="ARBA00023054"/>
    </source>
</evidence>
<feature type="compositionally biased region" description="Basic residues" evidence="11">
    <location>
        <begin position="588"/>
        <end position="597"/>
    </location>
</feature>
<keyword evidence="4 12" id="KW-0812">Transmembrane</keyword>
<dbReference type="GO" id="GO:0005789">
    <property type="term" value="C:endoplasmic reticulum membrane"/>
    <property type="evidence" value="ECO:0007669"/>
    <property type="project" value="UniProtKB-SubCell"/>
</dbReference>
<dbReference type="AlphaFoldDB" id="A0ABD3K5W0"/>
<dbReference type="EMBL" id="JBJKBG010000006">
    <property type="protein sequence ID" value="KAL3733771.1"/>
    <property type="molecule type" value="Genomic_DNA"/>
</dbReference>
<feature type="compositionally biased region" description="Basic and acidic residues" evidence="11">
    <location>
        <begin position="407"/>
        <end position="437"/>
    </location>
</feature>
<keyword evidence="7 10" id="KW-0175">Coiled coil</keyword>